<dbReference type="Pfam" id="PF03848">
    <property type="entry name" value="TehB"/>
    <property type="match status" value="1"/>
</dbReference>
<evidence type="ECO:0000313" key="2">
    <source>
        <dbReference type="EMBL" id="MBC3811092.1"/>
    </source>
</evidence>
<evidence type="ECO:0000313" key="3">
    <source>
        <dbReference type="Proteomes" id="UP000637632"/>
    </source>
</evidence>
<name>A0ABR6XEA2_9BURK</name>
<dbReference type="RefSeq" id="WP_190478232.1">
    <property type="nucleotide sequence ID" value="NZ_JACOFT010000002.1"/>
</dbReference>
<feature type="domain" description="Tellurite resistance methyltransferase TehB-like" evidence="1">
    <location>
        <begin position="16"/>
        <end position="62"/>
    </location>
</feature>
<dbReference type="EMBL" id="JACOFT010000002">
    <property type="protein sequence ID" value="MBC3811092.1"/>
    <property type="molecule type" value="Genomic_DNA"/>
</dbReference>
<dbReference type="Proteomes" id="UP000637632">
    <property type="component" value="Unassembled WGS sequence"/>
</dbReference>
<reference evidence="2 3" key="1">
    <citation type="submission" date="2020-08" db="EMBL/GenBank/DDBJ databases">
        <title>Novel species isolated from subtropical streams in China.</title>
        <authorList>
            <person name="Lu H."/>
        </authorList>
    </citation>
    <scope>NUCLEOTIDE SEQUENCE [LARGE SCALE GENOMIC DNA]</scope>
    <source>
        <strain evidence="2 3">CCTCC AB 2015119</strain>
    </source>
</reference>
<dbReference type="Gene3D" id="3.40.50.150">
    <property type="entry name" value="Vaccinia Virus protein VP39"/>
    <property type="match status" value="1"/>
</dbReference>
<comment type="caution">
    <text evidence="2">The sequence shown here is derived from an EMBL/GenBank/DDBJ whole genome shotgun (WGS) entry which is preliminary data.</text>
</comment>
<evidence type="ECO:0000259" key="1">
    <source>
        <dbReference type="Pfam" id="PF03848"/>
    </source>
</evidence>
<dbReference type="GO" id="GO:0008168">
    <property type="term" value="F:methyltransferase activity"/>
    <property type="evidence" value="ECO:0007669"/>
    <property type="project" value="UniProtKB-KW"/>
</dbReference>
<sequence>MSNSMLAEPSHWVKRFASLIPAGEVLDLACGGGRNSRFLLADGFTVTCLDRDDSSFADLASRGAKTIWHDLEPDAEECDWPFPPACFAAIVVCNYLHRPLFPRLLESLQQGGLLIYETFAMGNEQFGKPSSPRFLLQAGELLRQVHANPESCMHVIAYEEGFIAEPKPAMVQRICARKAVGSAPEDKLPF</sequence>
<dbReference type="SUPFAM" id="SSF53335">
    <property type="entry name" value="S-adenosyl-L-methionine-dependent methyltransferases"/>
    <property type="match status" value="1"/>
</dbReference>
<keyword evidence="2" id="KW-0808">Transferase</keyword>
<dbReference type="GO" id="GO:0032259">
    <property type="term" value="P:methylation"/>
    <property type="evidence" value="ECO:0007669"/>
    <property type="project" value="UniProtKB-KW"/>
</dbReference>
<organism evidence="2 3">
    <name type="scientific">Undibacterium aquatile</name>
    <dbReference type="NCBI Taxonomy" id="1537398"/>
    <lineage>
        <taxon>Bacteria</taxon>
        <taxon>Pseudomonadati</taxon>
        <taxon>Pseudomonadota</taxon>
        <taxon>Betaproteobacteria</taxon>
        <taxon>Burkholderiales</taxon>
        <taxon>Oxalobacteraceae</taxon>
        <taxon>Undibacterium</taxon>
    </lineage>
</organism>
<dbReference type="InterPro" id="IPR015985">
    <property type="entry name" value="TehB-like_dom"/>
</dbReference>
<gene>
    <name evidence="2" type="ORF">H8K26_06520</name>
</gene>
<accession>A0ABR6XEA2</accession>
<keyword evidence="3" id="KW-1185">Reference proteome</keyword>
<protein>
    <submittedName>
        <fullName evidence="2">Methyltransferase domain-containing protein</fullName>
    </submittedName>
</protein>
<dbReference type="CDD" id="cd02440">
    <property type="entry name" value="AdoMet_MTases"/>
    <property type="match status" value="1"/>
</dbReference>
<dbReference type="InterPro" id="IPR029063">
    <property type="entry name" value="SAM-dependent_MTases_sf"/>
</dbReference>
<proteinExistence type="predicted"/>
<keyword evidence="2" id="KW-0489">Methyltransferase</keyword>